<dbReference type="InterPro" id="IPR016071">
    <property type="entry name" value="Staphylococal_nuclease_OB-fold"/>
</dbReference>
<gene>
    <name evidence="2" type="ORF">NNL39_06365</name>
</gene>
<dbReference type="PROSITE" id="PS50830">
    <property type="entry name" value="TNASE_3"/>
    <property type="match status" value="1"/>
</dbReference>
<evidence type="ECO:0000313" key="2">
    <source>
        <dbReference type="EMBL" id="UTT63714.1"/>
    </source>
</evidence>
<dbReference type="InterPro" id="IPR002071">
    <property type="entry name" value="Thermonucl_AS"/>
</dbReference>
<sequence length="174" mass="18275">MIADALRPLVVVALIGVIGSLDGCLASGGTTAPAQPGSPAATAEGTGTVTSITDGDTLRLDVDGVELRVRLVGIDTPEVYPDVECFGPEAEAALAALAPPGSTLAYAYDRDPRDPYDRELMYLFTADGTFVNYELVAQGFAEAVLFEPNDRYYDDLVAAERNAQADGLGLWGQC</sequence>
<dbReference type="PROSITE" id="PS01123">
    <property type="entry name" value="TNASE_1"/>
    <property type="match status" value="1"/>
</dbReference>
<dbReference type="Proteomes" id="UP001060039">
    <property type="component" value="Chromosome"/>
</dbReference>
<name>A0ABY5FZG0_9MICO</name>
<protein>
    <submittedName>
        <fullName evidence="2">Thermonuclease family protein</fullName>
    </submittedName>
</protein>
<dbReference type="SMART" id="SM00318">
    <property type="entry name" value="SNc"/>
    <property type="match status" value="1"/>
</dbReference>
<dbReference type="Gene3D" id="2.40.50.90">
    <property type="match status" value="1"/>
</dbReference>
<dbReference type="RefSeq" id="WP_255160846.1">
    <property type="nucleotide sequence ID" value="NZ_CP101497.1"/>
</dbReference>
<keyword evidence="3" id="KW-1185">Reference proteome</keyword>
<dbReference type="SUPFAM" id="SSF50199">
    <property type="entry name" value="Staphylococcal nuclease"/>
    <property type="match status" value="1"/>
</dbReference>
<dbReference type="InterPro" id="IPR035437">
    <property type="entry name" value="SNase_OB-fold_sf"/>
</dbReference>
<organism evidence="2 3">
    <name type="scientific">Microcella humidisoli</name>
    <dbReference type="NCBI Taxonomy" id="2963406"/>
    <lineage>
        <taxon>Bacteria</taxon>
        <taxon>Bacillati</taxon>
        <taxon>Actinomycetota</taxon>
        <taxon>Actinomycetes</taxon>
        <taxon>Micrococcales</taxon>
        <taxon>Microbacteriaceae</taxon>
        <taxon>Microcella</taxon>
    </lineage>
</organism>
<reference evidence="2" key="1">
    <citation type="submission" date="2022-07" db="EMBL/GenBank/DDBJ databases">
        <title>Taxonomic analysis of Microcella humidisoli nov. sp., isolated from riverside soil.</title>
        <authorList>
            <person name="Molina K.M."/>
            <person name="Kim S.B."/>
        </authorList>
    </citation>
    <scope>NUCLEOTIDE SEQUENCE</scope>
    <source>
        <strain evidence="2">MMS21-STM10</strain>
    </source>
</reference>
<dbReference type="EMBL" id="CP101497">
    <property type="protein sequence ID" value="UTT63714.1"/>
    <property type="molecule type" value="Genomic_DNA"/>
</dbReference>
<dbReference type="Pfam" id="PF00565">
    <property type="entry name" value="SNase"/>
    <property type="match status" value="1"/>
</dbReference>
<evidence type="ECO:0000313" key="3">
    <source>
        <dbReference type="Proteomes" id="UP001060039"/>
    </source>
</evidence>
<feature type="domain" description="TNase-like" evidence="1">
    <location>
        <begin position="43"/>
        <end position="173"/>
    </location>
</feature>
<proteinExistence type="predicted"/>
<accession>A0ABY5FZG0</accession>
<evidence type="ECO:0000259" key="1">
    <source>
        <dbReference type="PROSITE" id="PS50830"/>
    </source>
</evidence>